<sequence length="438" mass="50539">MLAQNFCLNCNRNTCENSNFLCEKCENEHEGWTEMDKTETHNKRDKKGNKLQRKCIVKIRKLKNDYRMLKIMQRDIENLKKSVIRLQIDMEKVQDNVECLKQNQHNEKLTRITNKNKPLSTSTPVNKPSGRPQCRNTYRDVGDPFSPINRNYSNNMSSRVCSTSTTKEKSDSESDRDLSSTDDNVEEHSVNKLKKFSAHSGIRIDEKIPESSNFPLLSSTFLYILALMAVTVAVSYQTFFSYSSDPTVTLSITDLKNNFPHQRLDTWIAIESGIHDIQIMNKPSVFLIIYDDQTQDVLNKFIKDVSVFASCTLNGNCSVNPVELKGEKLHDLQIQDYGILIDKYHSQIQQKSVMIIYNLEEVPAELAQAFHVFCDEYNPLVRKSAYFFTMKIKNDEGSTISDIEGILRQKWYSLKDDLFDPLFTRISSMIIVIQPEDS</sequence>
<evidence type="ECO:0000256" key="2">
    <source>
        <dbReference type="ARBA" id="ARBA00022692"/>
    </source>
</evidence>
<dbReference type="KEGG" id="apln:108734736"/>
<dbReference type="STRING" id="224129.A0A1W4WP67"/>
<keyword evidence="5" id="KW-0175">Coiled coil</keyword>
<dbReference type="GO" id="GO:0016020">
    <property type="term" value="C:membrane"/>
    <property type="evidence" value="ECO:0007669"/>
    <property type="project" value="UniProtKB-SubCell"/>
</dbReference>
<evidence type="ECO:0000256" key="4">
    <source>
        <dbReference type="ARBA" id="ARBA00023136"/>
    </source>
</evidence>
<dbReference type="CTD" id="40158"/>
<keyword evidence="2" id="KW-0812">Transmembrane</keyword>
<evidence type="ECO:0000313" key="8">
    <source>
        <dbReference type="RefSeq" id="XP_018321898.1"/>
    </source>
</evidence>
<comment type="subcellular location">
    <subcellularLocation>
        <location evidence="1">Membrane</location>
    </subcellularLocation>
</comment>
<protein>
    <submittedName>
        <fullName evidence="8">Uncharacterized protein LOC108734736 isoform X1</fullName>
    </submittedName>
</protein>
<dbReference type="InterPro" id="IPR008662">
    <property type="entry name" value="TOIP1/2"/>
</dbReference>
<dbReference type="Proteomes" id="UP000192223">
    <property type="component" value="Unplaced"/>
</dbReference>
<evidence type="ECO:0000256" key="6">
    <source>
        <dbReference type="SAM" id="MobiDB-lite"/>
    </source>
</evidence>
<feature type="coiled-coil region" evidence="5">
    <location>
        <begin position="69"/>
        <end position="103"/>
    </location>
</feature>
<evidence type="ECO:0000313" key="7">
    <source>
        <dbReference type="Proteomes" id="UP000192223"/>
    </source>
</evidence>
<dbReference type="RefSeq" id="XP_018321898.1">
    <property type="nucleotide sequence ID" value="XM_018466396.2"/>
</dbReference>
<dbReference type="GeneID" id="108734736"/>
<dbReference type="GO" id="GO:0061024">
    <property type="term" value="P:membrane organization"/>
    <property type="evidence" value="ECO:0007669"/>
    <property type="project" value="TreeGrafter"/>
</dbReference>
<dbReference type="OrthoDB" id="6258998at2759"/>
<keyword evidence="3" id="KW-1133">Transmembrane helix</keyword>
<dbReference type="InParanoid" id="A0A1W4WP67"/>
<accession>A0A1W4WP67</accession>
<evidence type="ECO:0000256" key="1">
    <source>
        <dbReference type="ARBA" id="ARBA00004370"/>
    </source>
</evidence>
<keyword evidence="4" id="KW-0472">Membrane</keyword>
<gene>
    <name evidence="8" type="primary">LOC108734736</name>
</gene>
<evidence type="ECO:0000256" key="3">
    <source>
        <dbReference type="ARBA" id="ARBA00022989"/>
    </source>
</evidence>
<proteinExistence type="predicted"/>
<feature type="compositionally biased region" description="Polar residues" evidence="6">
    <location>
        <begin position="148"/>
        <end position="161"/>
    </location>
</feature>
<feature type="region of interest" description="Disordered" evidence="6">
    <location>
        <begin position="108"/>
        <end position="186"/>
    </location>
</feature>
<feature type="compositionally biased region" description="Polar residues" evidence="6">
    <location>
        <begin position="111"/>
        <end position="126"/>
    </location>
</feature>
<dbReference type="InterPro" id="IPR038599">
    <property type="entry name" value="LAP1C-like_C_sf"/>
</dbReference>
<organism evidence="7 8">
    <name type="scientific">Agrilus planipennis</name>
    <name type="common">Emerald ash borer</name>
    <name type="synonym">Agrilus marcopoli</name>
    <dbReference type="NCBI Taxonomy" id="224129"/>
    <lineage>
        <taxon>Eukaryota</taxon>
        <taxon>Metazoa</taxon>
        <taxon>Ecdysozoa</taxon>
        <taxon>Arthropoda</taxon>
        <taxon>Hexapoda</taxon>
        <taxon>Insecta</taxon>
        <taxon>Pterygota</taxon>
        <taxon>Neoptera</taxon>
        <taxon>Endopterygota</taxon>
        <taxon>Coleoptera</taxon>
        <taxon>Polyphaga</taxon>
        <taxon>Elateriformia</taxon>
        <taxon>Buprestoidea</taxon>
        <taxon>Buprestidae</taxon>
        <taxon>Agrilinae</taxon>
        <taxon>Agrilus</taxon>
    </lineage>
</organism>
<evidence type="ECO:0000256" key="5">
    <source>
        <dbReference type="SAM" id="Coils"/>
    </source>
</evidence>
<feature type="compositionally biased region" description="Basic and acidic residues" evidence="6">
    <location>
        <begin position="166"/>
        <end position="179"/>
    </location>
</feature>
<dbReference type="GO" id="GO:0001671">
    <property type="term" value="F:ATPase activator activity"/>
    <property type="evidence" value="ECO:0007669"/>
    <property type="project" value="InterPro"/>
</dbReference>
<reference evidence="8" key="1">
    <citation type="submission" date="2025-08" db="UniProtKB">
        <authorList>
            <consortium name="RefSeq"/>
        </authorList>
    </citation>
    <scope>IDENTIFICATION</scope>
    <source>
        <tissue evidence="8">Entire body</tissue>
    </source>
</reference>
<dbReference type="PANTHER" id="PTHR18843">
    <property type="entry name" value="TORSIN-1A-INTERACTING PROTEIN"/>
    <property type="match status" value="1"/>
</dbReference>
<dbReference type="AlphaFoldDB" id="A0A1W4WP67"/>
<name>A0A1W4WP67_AGRPL</name>
<dbReference type="PANTHER" id="PTHR18843:SF7">
    <property type="entry name" value="LAMINA-ASSOCIATED POLYPEPTIDE 1B ISOFORM 1-RELATED"/>
    <property type="match status" value="1"/>
</dbReference>
<dbReference type="Gene3D" id="3.40.50.12190">
    <property type="match status" value="1"/>
</dbReference>
<keyword evidence="7" id="KW-1185">Reference proteome</keyword>